<evidence type="ECO:0000256" key="1">
    <source>
        <dbReference type="ARBA" id="ARBA00004429"/>
    </source>
</evidence>
<sequence length="458" mass="49604">MQDLTKGPIHKHIVNMAVPIAMGMLLQTLYFIIDLYFVGHIGGAALAGVSTAGNLFFFIMALTQILNVGCATLVAHAIGRKDKPQANKIYSHAMFYAIVITLVSLSLGYGFADKYFLAIAADEATFKACLDYFYWFLPSLAVQFVLTVIASSMRGAGLVKPFMAMQMFAVLVNAIMSPVLITGVGVIAPMGVSGAGFASSISAFTALALAIQFLRTHDNTLELEITNLKHHWPTLKQLLKVGVPAGSELMLTFFYMAVIYWALSDFGSAEQAGFGLGSRIMQSLFLPVMAIAFAAPAIAGQNYAAGKLKRVYVTYKTTTLFTMVLMGLISLPCILMPEIFFSPFSEDPEVIRAATIFISIIGLNFVPMGLVFSASAMFQAFGNTLPSLLGTTVRVGIFCLLTAFYLSQQALTITTMWTISVVTVCIQAVLVFTMLQITLKERIFSKATKMRPANTVAS</sequence>
<feature type="transmembrane region" description="Helical" evidence="10">
    <location>
        <begin position="12"/>
        <end position="33"/>
    </location>
</feature>
<dbReference type="GO" id="GO:0042910">
    <property type="term" value="F:xenobiotic transmembrane transporter activity"/>
    <property type="evidence" value="ECO:0007669"/>
    <property type="project" value="InterPro"/>
</dbReference>
<evidence type="ECO:0000256" key="4">
    <source>
        <dbReference type="ARBA" id="ARBA00022475"/>
    </source>
</evidence>
<dbReference type="Pfam" id="PF01554">
    <property type="entry name" value="MatE"/>
    <property type="match status" value="2"/>
</dbReference>
<dbReference type="EMBL" id="JABBPG010000002">
    <property type="protein sequence ID" value="NOU50052.1"/>
    <property type="molecule type" value="Genomic_DNA"/>
</dbReference>
<dbReference type="GO" id="GO:0015297">
    <property type="term" value="F:antiporter activity"/>
    <property type="evidence" value="ECO:0007669"/>
    <property type="project" value="UniProtKB-KW"/>
</dbReference>
<feature type="transmembrane region" description="Helical" evidence="10">
    <location>
        <begin position="320"/>
        <end position="341"/>
    </location>
</feature>
<keyword evidence="7" id="KW-0406">Ion transport</keyword>
<dbReference type="InterPro" id="IPR048279">
    <property type="entry name" value="MdtK-like"/>
</dbReference>
<comment type="caution">
    <text evidence="11">The sequence shown here is derived from an EMBL/GenBank/DDBJ whole genome shotgun (WGS) entry which is preliminary data.</text>
</comment>
<dbReference type="PANTHER" id="PTHR43298:SF2">
    <property type="entry name" value="FMN_FAD EXPORTER YEEO-RELATED"/>
    <property type="match status" value="1"/>
</dbReference>
<reference evidence="11 12" key="1">
    <citation type="submission" date="2020-04" db="EMBL/GenBank/DDBJ databases">
        <title>Pseudoalteromonas caenipelagi sp. nov., isolated from a tidal flat.</title>
        <authorList>
            <person name="Park S."/>
            <person name="Yoon J.-H."/>
        </authorList>
    </citation>
    <scope>NUCLEOTIDE SEQUENCE [LARGE SCALE GENOMIC DNA]</scope>
    <source>
        <strain evidence="11 12">JBTF-M23</strain>
    </source>
</reference>
<feature type="transmembrane region" description="Helical" evidence="10">
    <location>
        <begin position="194"/>
        <end position="214"/>
    </location>
</feature>
<evidence type="ECO:0000256" key="7">
    <source>
        <dbReference type="ARBA" id="ARBA00023065"/>
    </source>
</evidence>
<feature type="transmembrane region" description="Helical" evidence="10">
    <location>
        <begin position="385"/>
        <end position="405"/>
    </location>
</feature>
<keyword evidence="6 10" id="KW-1133">Transmembrane helix</keyword>
<dbReference type="PIRSF" id="PIRSF006603">
    <property type="entry name" value="DinF"/>
    <property type="match status" value="1"/>
</dbReference>
<feature type="transmembrane region" description="Helical" evidence="10">
    <location>
        <begin position="353"/>
        <end position="373"/>
    </location>
</feature>
<keyword evidence="2" id="KW-0813">Transport</keyword>
<evidence type="ECO:0000256" key="9">
    <source>
        <dbReference type="ARBA" id="ARBA00031636"/>
    </source>
</evidence>
<comment type="subcellular location">
    <subcellularLocation>
        <location evidence="1">Cell inner membrane</location>
        <topology evidence="1">Multi-pass membrane protein</topology>
    </subcellularLocation>
</comment>
<feature type="transmembrane region" description="Helical" evidence="10">
    <location>
        <begin position="417"/>
        <end position="439"/>
    </location>
</feature>
<keyword evidence="3" id="KW-0050">Antiport</keyword>
<feature type="transmembrane region" description="Helical" evidence="10">
    <location>
        <begin position="53"/>
        <end position="78"/>
    </location>
</feature>
<evidence type="ECO:0000256" key="8">
    <source>
        <dbReference type="ARBA" id="ARBA00023136"/>
    </source>
</evidence>
<dbReference type="Proteomes" id="UP000586305">
    <property type="component" value="Unassembled WGS sequence"/>
</dbReference>
<name>A0A849V9L9_9GAMM</name>
<protein>
    <recommendedName>
        <fullName evidence="9">Multidrug-efflux transporter</fullName>
    </recommendedName>
</protein>
<organism evidence="11 12">
    <name type="scientific">Pseudoalteromonas caenipelagi</name>
    <dbReference type="NCBI Taxonomy" id="2726988"/>
    <lineage>
        <taxon>Bacteria</taxon>
        <taxon>Pseudomonadati</taxon>
        <taxon>Pseudomonadota</taxon>
        <taxon>Gammaproteobacteria</taxon>
        <taxon>Alteromonadales</taxon>
        <taxon>Pseudoalteromonadaceae</taxon>
        <taxon>Pseudoalteromonas</taxon>
    </lineage>
</organism>
<dbReference type="GO" id="GO:0006811">
    <property type="term" value="P:monoatomic ion transport"/>
    <property type="evidence" value="ECO:0007669"/>
    <property type="project" value="UniProtKB-KW"/>
</dbReference>
<evidence type="ECO:0000313" key="11">
    <source>
        <dbReference type="EMBL" id="NOU50052.1"/>
    </source>
</evidence>
<feature type="transmembrane region" description="Helical" evidence="10">
    <location>
        <begin position="90"/>
        <end position="112"/>
    </location>
</feature>
<dbReference type="PANTHER" id="PTHR43298">
    <property type="entry name" value="MULTIDRUG RESISTANCE PROTEIN NORM-RELATED"/>
    <property type="match status" value="1"/>
</dbReference>
<feature type="transmembrane region" description="Helical" evidence="10">
    <location>
        <begin position="280"/>
        <end position="299"/>
    </location>
</feature>
<keyword evidence="5 10" id="KW-0812">Transmembrane</keyword>
<feature type="transmembrane region" description="Helical" evidence="10">
    <location>
        <begin position="132"/>
        <end position="150"/>
    </location>
</feature>
<dbReference type="GO" id="GO:0005886">
    <property type="term" value="C:plasma membrane"/>
    <property type="evidence" value="ECO:0007669"/>
    <property type="project" value="UniProtKB-SubCell"/>
</dbReference>
<dbReference type="InterPro" id="IPR050222">
    <property type="entry name" value="MATE_MdtK"/>
</dbReference>
<keyword evidence="8 10" id="KW-0472">Membrane</keyword>
<dbReference type="NCBIfam" id="TIGR00797">
    <property type="entry name" value="matE"/>
    <property type="match status" value="1"/>
</dbReference>
<dbReference type="RefSeq" id="WP_171625133.1">
    <property type="nucleotide sequence ID" value="NZ_JABBPG010000002.1"/>
</dbReference>
<accession>A0A849V9L9</accession>
<proteinExistence type="predicted"/>
<evidence type="ECO:0000256" key="2">
    <source>
        <dbReference type="ARBA" id="ARBA00022448"/>
    </source>
</evidence>
<dbReference type="InterPro" id="IPR002528">
    <property type="entry name" value="MATE_fam"/>
</dbReference>
<evidence type="ECO:0000256" key="6">
    <source>
        <dbReference type="ARBA" id="ARBA00022989"/>
    </source>
</evidence>
<evidence type="ECO:0000256" key="5">
    <source>
        <dbReference type="ARBA" id="ARBA00022692"/>
    </source>
</evidence>
<evidence type="ECO:0000256" key="3">
    <source>
        <dbReference type="ARBA" id="ARBA00022449"/>
    </source>
</evidence>
<evidence type="ECO:0000256" key="10">
    <source>
        <dbReference type="SAM" id="Phobius"/>
    </source>
</evidence>
<gene>
    <name evidence="11" type="ORF">HG263_05805</name>
</gene>
<evidence type="ECO:0000313" key="12">
    <source>
        <dbReference type="Proteomes" id="UP000586305"/>
    </source>
</evidence>
<feature type="transmembrane region" description="Helical" evidence="10">
    <location>
        <begin position="238"/>
        <end position="260"/>
    </location>
</feature>
<keyword evidence="4" id="KW-1003">Cell membrane</keyword>
<dbReference type="AlphaFoldDB" id="A0A849V9L9"/>
<feature type="transmembrane region" description="Helical" evidence="10">
    <location>
        <begin position="162"/>
        <end position="188"/>
    </location>
</feature>
<keyword evidence="12" id="KW-1185">Reference proteome</keyword>